<evidence type="ECO:0000256" key="4">
    <source>
        <dbReference type="ARBA" id="ARBA00023136"/>
    </source>
</evidence>
<keyword evidence="2 5" id="KW-0812">Transmembrane</keyword>
<protein>
    <submittedName>
        <fullName evidence="6">Voltage-gated chloride channel family protein</fullName>
    </submittedName>
</protein>
<dbReference type="InterPro" id="IPR014743">
    <property type="entry name" value="Cl-channel_core"/>
</dbReference>
<keyword evidence="3 5" id="KW-1133">Transmembrane helix</keyword>
<dbReference type="SUPFAM" id="SSF81340">
    <property type="entry name" value="Clc chloride channel"/>
    <property type="match status" value="1"/>
</dbReference>
<dbReference type="RefSeq" id="WP_256549911.1">
    <property type="nucleotide sequence ID" value="NZ_CP101751.1"/>
</dbReference>
<dbReference type="InterPro" id="IPR001807">
    <property type="entry name" value="ClC"/>
</dbReference>
<feature type="transmembrane region" description="Helical" evidence="5">
    <location>
        <begin position="222"/>
        <end position="244"/>
    </location>
</feature>
<feature type="transmembrane region" description="Helical" evidence="5">
    <location>
        <begin position="99"/>
        <end position="118"/>
    </location>
</feature>
<keyword evidence="4 5" id="KW-0472">Membrane</keyword>
<reference evidence="6" key="1">
    <citation type="submission" date="2022-07" db="EMBL/GenBank/DDBJ databases">
        <title>Isolation, identification, and degradation of a PFOSA degrading strain from sewage treatment plant.</title>
        <authorList>
            <person name="Zhang L."/>
            <person name="Huo Y."/>
        </authorList>
    </citation>
    <scope>NUCLEOTIDE SEQUENCE</scope>
    <source>
        <strain evidence="6">C1</strain>
    </source>
</reference>
<feature type="transmembrane region" description="Helical" evidence="5">
    <location>
        <begin position="189"/>
        <end position="210"/>
    </location>
</feature>
<dbReference type="EMBL" id="CP101751">
    <property type="protein sequence ID" value="UUC44238.1"/>
    <property type="molecule type" value="Genomic_DNA"/>
</dbReference>
<organism evidence="6 7">
    <name type="scientific">Flavobacterium cerinum</name>
    <dbReference type="NCBI Taxonomy" id="2502784"/>
    <lineage>
        <taxon>Bacteria</taxon>
        <taxon>Pseudomonadati</taxon>
        <taxon>Bacteroidota</taxon>
        <taxon>Flavobacteriia</taxon>
        <taxon>Flavobacteriales</taxon>
        <taxon>Flavobacteriaceae</taxon>
        <taxon>Flavobacterium</taxon>
    </lineage>
</organism>
<feature type="transmembrane region" description="Helical" evidence="5">
    <location>
        <begin position="383"/>
        <end position="403"/>
    </location>
</feature>
<dbReference type="Gene3D" id="1.10.3080.10">
    <property type="entry name" value="Clc chloride channel"/>
    <property type="match status" value="1"/>
</dbReference>
<evidence type="ECO:0000313" key="6">
    <source>
        <dbReference type="EMBL" id="UUC44238.1"/>
    </source>
</evidence>
<dbReference type="PRINTS" id="PR00762">
    <property type="entry name" value="CLCHANNEL"/>
</dbReference>
<keyword evidence="7" id="KW-1185">Reference proteome</keyword>
<accession>A0ABY5IR36</accession>
<feature type="transmembrane region" description="Helical" evidence="5">
    <location>
        <begin position="152"/>
        <end position="177"/>
    </location>
</feature>
<dbReference type="CDD" id="cd03682">
    <property type="entry name" value="ClC_sycA_like"/>
    <property type="match status" value="1"/>
</dbReference>
<comment type="subcellular location">
    <subcellularLocation>
        <location evidence="1">Membrane</location>
        <topology evidence="1">Multi-pass membrane protein</topology>
    </subcellularLocation>
</comment>
<evidence type="ECO:0000256" key="3">
    <source>
        <dbReference type="ARBA" id="ARBA00022989"/>
    </source>
</evidence>
<sequence>MDKYSFKQQIANFSQLPLFAFLLRWLILATIIGILIGSLSAFFLTSLDWVTDYRTAHPWIIALLPLAGLIIGLSYHYLGESVVKGNNLLLETFHSPKKIIPFRMLPLVLSGTLLTHLFGGSAGREGTAVQMGGAIADRFSHWFNLNKEDRKIMLIMGISAGFASVFGTPLAGAVFALEVMILGRIRYEAILPGFLVAAIAHYTCLAWHISHTQYSIPFVPELSPTTLLWTVFTGILFGLTALLFSKTTHFWSAFFKAKIAFPPLRPFVGGIVIALAVYSIGTTEYIGLGIPTIQAAFQDNLVSYSFIIKLLFTTFTLGAGFKGGEVTPLFFIGATLGNALFWFVPLPMALLAGMGFVAVFSGATNTPIACTLMGIELFGAESGIYIGIACVTAYLFSGHTGIYTSQIIGSPKHHFYLRLKGKSLSETEKKENLRS</sequence>
<feature type="transmembrane region" description="Helical" evidence="5">
    <location>
        <begin position="340"/>
        <end position="363"/>
    </location>
</feature>
<dbReference type="PANTHER" id="PTHR43427">
    <property type="entry name" value="CHLORIDE CHANNEL PROTEIN CLC-E"/>
    <property type="match status" value="1"/>
</dbReference>
<dbReference type="Pfam" id="PF00654">
    <property type="entry name" value="Voltage_CLC"/>
    <property type="match status" value="1"/>
</dbReference>
<dbReference type="PANTHER" id="PTHR43427:SF12">
    <property type="entry name" value="CHLORIDE TRANSPORTER"/>
    <property type="match status" value="1"/>
</dbReference>
<gene>
    <name evidence="6" type="ORF">NOX80_11405</name>
</gene>
<dbReference type="Proteomes" id="UP001059844">
    <property type="component" value="Chromosome"/>
</dbReference>
<evidence type="ECO:0000313" key="7">
    <source>
        <dbReference type="Proteomes" id="UP001059844"/>
    </source>
</evidence>
<evidence type="ECO:0000256" key="1">
    <source>
        <dbReference type="ARBA" id="ARBA00004141"/>
    </source>
</evidence>
<feature type="transmembrane region" description="Helical" evidence="5">
    <location>
        <begin position="56"/>
        <end position="78"/>
    </location>
</feature>
<evidence type="ECO:0000256" key="2">
    <source>
        <dbReference type="ARBA" id="ARBA00022692"/>
    </source>
</evidence>
<dbReference type="InterPro" id="IPR050368">
    <property type="entry name" value="ClC-type_chloride_channel"/>
</dbReference>
<proteinExistence type="predicted"/>
<feature type="transmembrane region" description="Helical" evidence="5">
    <location>
        <begin position="21"/>
        <end position="44"/>
    </location>
</feature>
<name>A0ABY5IR36_9FLAO</name>
<feature type="transmembrane region" description="Helical" evidence="5">
    <location>
        <begin position="264"/>
        <end position="281"/>
    </location>
</feature>
<evidence type="ECO:0000256" key="5">
    <source>
        <dbReference type="SAM" id="Phobius"/>
    </source>
</evidence>